<dbReference type="Gramene" id="OE9A023740T1">
    <property type="protein sequence ID" value="OE9A023740C1"/>
    <property type="gene ID" value="OE9A023740"/>
</dbReference>
<evidence type="ECO:0000313" key="2">
    <source>
        <dbReference type="Proteomes" id="UP000594638"/>
    </source>
</evidence>
<name>A0A8S0SDW5_OLEEU</name>
<dbReference type="AlphaFoldDB" id="A0A8S0SDW5"/>
<proteinExistence type="predicted"/>
<dbReference type="EMBL" id="CACTIH010004113">
    <property type="protein sequence ID" value="CAA2989546.1"/>
    <property type="molecule type" value="Genomic_DNA"/>
</dbReference>
<accession>A0A8S0SDW5</accession>
<gene>
    <name evidence="1" type="ORF">OLEA9_A023740</name>
</gene>
<protein>
    <submittedName>
        <fullName evidence="1">Uncharacterized protein</fullName>
    </submittedName>
</protein>
<evidence type="ECO:0000313" key="1">
    <source>
        <dbReference type="EMBL" id="CAA2989546.1"/>
    </source>
</evidence>
<keyword evidence="2" id="KW-1185">Reference proteome</keyword>
<comment type="caution">
    <text evidence="1">The sequence shown here is derived from an EMBL/GenBank/DDBJ whole genome shotgun (WGS) entry which is preliminary data.</text>
</comment>
<sequence length="133" mass="14995">MLKWQPGPFSFPIVVSPIFIHLLPRRFYGDSNVIDGESKATDSIISPSLLHPSPPRCSAISFVKAFGGFFPDSNLQPPSSPTKSASKVEGCRRGADMRALRRQRFYPTSAFARRRGADHCVYHLLLLPFYFFF</sequence>
<reference evidence="1 2" key="1">
    <citation type="submission" date="2019-12" db="EMBL/GenBank/DDBJ databases">
        <authorList>
            <person name="Alioto T."/>
            <person name="Alioto T."/>
            <person name="Gomez Garrido J."/>
        </authorList>
    </citation>
    <scope>NUCLEOTIDE SEQUENCE [LARGE SCALE GENOMIC DNA]</scope>
</reference>
<dbReference type="Proteomes" id="UP000594638">
    <property type="component" value="Unassembled WGS sequence"/>
</dbReference>
<organism evidence="1 2">
    <name type="scientific">Olea europaea subsp. europaea</name>
    <dbReference type="NCBI Taxonomy" id="158383"/>
    <lineage>
        <taxon>Eukaryota</taxon>
        <taxon>Viridiplantae</taxon>
        <taxon>Streptophyta</taxon>
        <taxon>Embryophyta</taxon>
        <taxon>Tracheophyta</taxon>
        <taxon>Spermatophyta</taxon>
        <taxon>Magnoliopsida</taxon>
        <taxon>eudicotyledons</taxon>
        <taxon>Gunneridae</taxon>
        <taxon>Pentapetalae</taxon>
        <taxon>asterids</taxon>
        <taxon>lamiids</taxon>
        <taxon>Lamiales</taxon>
        <taxon>Oleaceae</taxon>
        <taxon>Oleeae</taxon>
        <taxon>Olea</taxon>
    </lineage>
</organism>